<evidence type="ECO:0000313" key="1">
    <source>
        <dbReference type="EMBL" id="KAI5649154.1"/>
    </source>
</evidence>
<evidence type="ECO:0000313" key="2">
    <source>
        <dbReference type="Proteomes" id="UP001060085"/>
    </source>
</evidence>
<reference evidence="2" key="1">
    <citation type="journal article" date="2023" name="Nat. Plants">
        <title>Single-cell RNA sequencing provides a high-resolution roadmap for understanding the multicellular compartmentation of specialized metabolism.</title>
        <authorList>
            <person name="Sun S."/>
            <person name="Shen X."/>
            <person name="Li Y."/>
            <person name="Li Y."/>
            <person name="Wang S."/>
            <person name="Li R."/>
            <person name="Zhang H."/>
            <person name="Shen G."/>
            <person name="Guo B."/>
            <person name="Wei J."/>
            <person name="Xu J."/>
            <person name="St-Pierre B."/>
            <person name="Chen S."/>
            <person name="Sun C."/>
        </authorList>
    </citation>
    <scope>NUCLEOTIDE SEQUENCE [LARGE SCALE GENOMIC DNA]</scope>
</reference>
<gene>
    <name evidence="1" type="ORF">M9H77_35159</name>
</gene>
<protein>
    <submittedName>
        <fullName evidence="1">Uncharacterized protein</fullName>
    </submittedName>
</protein>
<dbReference type="EMBL" id="CM044708">
    <property type="protein sequence ID" value="KAI5649154.1"/>
    <property type="molecule type" value="Genomic_DNA"/>
</dbReference>
<comment type="caution">
    <text evidence="1">The sequence shown here is derived from an EMBL/GenBank/DDBJ whole genome shotgun (WGS) entry which is preliminary data.</text>
</comment>
<keyword evidence="2" id="KW-1185">Reference proteome</keyword>
<dbReference type="Proteomes" id="UP001060085">
    <property type="component" value="Linkage Group LG08"/>
</dbReference>
<name>A0ACB9ZPY3_CATRO</name>
<sequence length="235" mass="26641">MHGLIMHTYHSDKAEVILDHLGLHKALCILMGWNYEIPPDNSKAYQLLPAGEAGANVDDLIFWPPLVIIHNTLTGKGKEGRIEGMGNRAMDTYIRELGISGGKSKSLYSRDGHLGITLIKFAADRSGLEEAMRLAEYFEKDDHGRKGWFRVESLALGKDDENNPNLVTIDQKTGEKRRIFYGYVANVSDIDRVDFETRKKVTIESRRECKSLNNVLSTIIEQSYRKVMEKDVTQK</sequence>
<organism evidence="1 2">
    <name type="scientific">Catharanthus roseus</name>
    <name type="common">Madagascar periwinkle</name>
    <name type="synonym">Vinca rosea</name>
    <dbReference type="NCBI Taxonomy" id="4058"/>
    <lineage>
        <taxon>Eukaryota</taxon>
        <taxon>Viridiplantae</taxon>
        <taxon>Streptophyta</taxon>
        <taxon>Embryophyta</taxon>
        <taxon>Tracheophyta</taxon>
        <taxon>Spermatophyta</taxon>
        <taxon>Magnoliopsida</taxon>
        <taxon>eudicotyledons</taxon>
        <taxon>Gunneridae</taxon>
        <taxon>Pentapetalae</taxon>
        <taxon>asterids</taxon>
        <taxon>lamiids</taxon>
        <taxon>Gentianales</taxon>
        <taxon>Apocynaceae</taxon>
        <taxon>Rauvolfioideae</taxon>
        <taxon>Vinceae</taxon>
        <taxon>Catharanthinae</taxon>
        <taxon>Catharanthus</taxon>
    </lineage>
</organism>
<proteinExistence type="predicted"/>
<accession>A0ACB9ZPY3</accession>